<dbReference type="SUPFAM" id="SSF52172">
    <property type="entry name" value="CheY-like"/>
    <property type="match status" value="1"/>
</dbReference>
<dbReference type="PANTHER" id="PTHR42713">
    <property type="entry name" value="HISTIDINE KINASE-RELATED"/>
    <property type="match status" value="1"/>
</dbReference>
<dbReference type="Proteomes" id="UP000007726">
    <property type="component" value="Chromosome"/>
</dbReference>
<dbReference type="Gene3D" id="1.10.10.60">
    <property type="entry name" value="Homeodomain-like"/>
    <property type="match status" value="2"/>
</dbReference>
<evidence type="ECO:0000256" key="7">
    <source>
        <dbReference type="ARBA" id="ARBA00023125"/>
    </source>
</evidence>
<dbReference type="Gene3D" id="3.40.50.2300">
    <property type="match status" value="1"/>
</dbReference>
<dbReference type="SMART" id="SM00448">
    <property type="entry name" value="REC"/>
    <property type="match status" value="1"/>
</dbReference>
<evidence type="ECO:0000256" key="2">
    <source>
        <dbReference type="ARBA" id="ARBA00018672"/>
    </source>
</evidence>
<dbReference type="InterPro" id="IPR018062">
    <property type="entry name" value="HTH_AraC-typ_CS"/>
</dbReference>
<dbReference type="PROSITE" id="PS50110">
    <property type="entry name" value="RESPONSE_REGULATORY"/>
    <property type="match status" value="1"/>
</dbReference>
<evidence type="ECO:0000256" key="3">
    <source>
        <dbReference type="ARBA" id="ARBA00022490"/>
    </source>
</evidence>
<keyword evidence="8" id="KW-0804">Transcription</keyword>
<evidence type="ECO:0000256" key="9">
    <source>
        <dbReference type="ARBA" id="ARBA00024867"/>
    </source>
</evidence>
<dbReference type="InterPro" id="IPR009057">
    <property type="entry name" value="Homeodomain-like_sf"/>
</dbReference>
<dbReference type="Pfam" id="PF12833">
    <property type="entry name" value="HTH_18"/>
    <property type="match status" value="1"/>
</dbReference>
<keyword evidence="7" id="KW-0238">DNA-binding</keyword>
<feature type="modified residue" description="4-aspartylphosphate" evidence="10">
    <location>
        <position position="61"/>
    </location>
</feature>
<dbReference type="EMBL" id="CP001336">
    <property type="protein sequence ID" value="ACL22592.1"/>
    <property type="molecule type" value="Genomic_DNA"/>
</dbReference>
<comment type="function">
    <text evidence="9">May play the central regulatory role in sporulation. It may be an element of the effector pathway responsible for the activation of sporulation genes in response to nutritional stress. Spo0A may act in concert with spo0H (a sigma factor) to control the expression of some genes that are critical to the sporulation process.</text>
</comment>
<dbReference type="SUPFAM" id="SSF46689">
    <property type="entry name" value="Homeodomain-like"/>
    <property type="match status" value="1"/>
</dbReference>
<evidence type="ECO:0000313" key="13">
    <source>
        <dbReference type="EMBL" id="ACL22592.1"/>
    </source>
</evidence>
<evidence type="ECO:0000256" key="1">
    <source>
        <dbReference type="ARBA" id="ARBA00004496"/>
    </source>
</evidence>
<dbReference type="HOGENOM" id="CLU_000445_5_1_9"/>
<protein>
    <recommendedName>
        <fullName evidence="2">Stage 0 sporulation protein A homolog</fullName>
    </recommendedName>
</protein>
<evidence type="ECO:0000256" key="6">
    <source>
        <dbReference type="ARBA" id="ARBA00023015"/>
    </source>
</evidence>
<evidence type="ECO:0000259" key="11">
    <source>
        <dbReference type="PROSITE" id="PS01124"/>
    </source>
</evidence>
<comment type="subcellular location">
    <subcellularLocation>
        <location evidence="1">Cytoplasm</location>
    </subcellularLocation>
</comment>
<dbReference type="AlphaFoldDB" id="B8FWU4"/>
<keyword evidence="3" id="KW-0963">Cytoplasm</keyword>
<keyword evidence="5" id="KW-0902">Two-component regulatory system</keyword>
<dbReference type="GO" id="GO:0043565">
    <property type="term" value="F:sequence-specific DNA binding"/>
    <property type="evidence" value="ECO:0007669"/>
    <property type="project" value="InterPro"/>
</dbReference>
<evidence type="ECO:0000256" key="10">
    <source>
        <dbReference type="PROSITE-ProRule" id="PRU00169"/>
    </source>
</evidence>
<feature type="domain" description="HTH araC/xylS-type" evidence="11">
    <location>
        <begin position="161"/>
        <end position="260"/>
    </location>
</feature>
<evidence type="ECO:0000259" key="12">
    <source>
        <dbReference type="PROSITE" id="PS50110"/>
    </source>
</evidence>
<evidence type="ECO:0000256" key="4">
    <source>
        <dbReference type="ARBA" id="ARBA00022553"/>
    </source>
</evidence>
<dbReference type="InterPro" id="IPR001789">
    <property type="entry name" value="Sig_transdc_resp-reg_receiver"/>
</dbReference>
<dbReference type="PANTHER" id="PTHR42713:SF3">
    <property type="entry name" value="TRANSCRIPTIONAL REGULATORY PROTEIN HPTR"/>
    <property type="match status" value="1"/>
</dbReference>
<dbReference type="GO" id="GO:0005737">
    <property type="term" value="C:cytoplasm"/>
    <property type="evidence" value="ECO:0007669"/>
    <property type="project" value="UniProtKB-SubCell"/>
</dbReference>
<reference evidence="13 14" key="1">
    <citation type="journal article" date="2012" name="BMC Microbiol.">
        <title>Genome sequence of Desulfitobacterium hafniense DCB-2, a Gram-positive anaerobe capable of dehalogenation and metal reduction.</title>
        <authorList>
            <person name="Kim S.H."/>
            <person name="Harzman C."/>
            <person name="Davis J.K."/>
            <person name="Hutcheson R."/>
            <person name="Broderick J.B."/>
            <person name="Marsh T.L."/>
            <person name="Tiedje J.M."/>
        </authorList>
    </citation>
    <scope>NUCLEOTIDE SEQUENCE [LARGE SCALE GENOMIC DNA]</scope>
    <source>
        <strain evidence="14">DSM 10664 / DCB-2</strain>
    </source>
</reference>
<dbReference type="GO" id="GO:0000160">
    <property type="term" value="P:phosphorelay signal transduction system"/>
    <property type="evidence" value="ECO:0007669"/>
    <property type="project" value="UniProtKB-KW"/>
</dbReference>
<keyword evidence="4 10" id="KW-0597">Phosphoprotein</keyword>
<dbReference type="InterPro" id="IPR051552">
    <property type="entry name" value="HptR"/>
</dbReference>
<proteinExistence type="predicted"/>
<dbReference type="SMART" id="SM00342">
    <property type="entry name" value="HTH_ARAC"/>
    <property type="match status" value="1"/>
</dbReference>
<organism evidence="13 14">
    <name type="scientific">Desulfitobacterium hafniense (strain DSM 10664 / DCB-2)</name>
    <dbReference type="NCBI Taxonomy" id="272564"/>
    <lineage>
        <taxon>Bacteria</taxon>
        <taxon>Bacillati</taxon>
        <taxon>Bacillota</taxon>
        <taxon>Clostridia</taxon>
        <taxon>Eubacteriales</taxon>
        <taxon>Desulfitobacteriaceae</taxon>
        <taxon>Desulfitobacterium</taxon>
    </lineage>
</organism>
<feature type="domain" description="Response regulatory" evidence="12">
    <location>
        <begin position="9"/>
        <end position="126"/>
    </location>
</feature>
<dbReference type="PROSITE" id="PS00041">
    <property type="entry name" value="HTH_ARAC_FAMILY_1"/>
    <property type="match status" value="1"/>
</dbReference>
<dbReference type="InterPro" id="IPR018060">
    <property type="entry name" value="HTH_AraC"/>
</dbReference>
<sequence>MRVQKTMYKLLIVDDEPIIRQGIKQLINFQEQSISEVYEAEDGALALDIVKEKRPDIVLADINMPNLDGLNLAREIKAVDPEIRVAVITGYDYFEYAVTALKAGVDDYLLKPVSRSDILELLSKLVNDLKEKTEQRRAMDSLASLKQLEHGGNEGHHHYREMILQVMNHSLSDPAFSLGRLAEAINLSSGYLSTVFKQNFGIPFQEYLTTMRLERSKILLLVTSYKIYEIAEKVGFDDPSYFSTCFKKRYGLSPNSYRDTMGGNI</sequence>
<gene>
    <name evidence="13" type="ordered locus">Dhaf_4591</name>
</gene>
<dbReference type="PRINTS" id="PR00032">
    <property type="entry name" value="HTHARAC"/>
</dbReference>
<dbReference type="KEGG" id="dhd:Dhaf_4591"/>
<evidence type="ECO:0000256" key="5">
    <source>
        <dbReference type="ARBA" id="ARBA00023012"/>
    </source>
</evidence>
<dbReference type="CDD" id="cd17536">
    <property type="entry name" value="REC_YesN-like"/>
    <property type="match status" value="1"/>
</dbReference>
<dbReference type="Pfam" id="PF00072">
    <property type="entry name" value="Response_reg"/>
    <property type="match status" value="1"/>
</dbReference>
<accession>B8FWU4</accession>
<dbReference type="InterPro" id="IPR011006">
    <property type="entry name" value="CheY-like_superfamily"/>
</dbReference>
<name>B8FWU4_DESHD</name>
<dbReference type="InterPro" id="IPR020449">
    <property type="entry name" value="Tscrpt_reg_AraC-type_HTH"/>
</dbReference>
<keyword evidence="6" id="KW-0805">Transcription regulation</keyword>
<evidence type="ECO:0000256" key="8">
    <source>
        <dbReference type="ARBA" id="ARBA00023163"/>
    </source>
</evidence>
<evidence type="ECO:0000313" key="14">
    <source>
        <dbReference type="Proteomes" id="UP000007726"/>
    </source>
</evidence>
<dbReference type="GO" id="GO:0003700">
    <property type="term" value="F:DNA-binding transcription factor activity"/>
    <property type="evidence" value="ECO:0007669"/>
    <property type="project" value="InterPro"/>
</dbReference>
<dbReference type="PROSITE" id="PS01124">
    <property type="entry name" value="HTH_ARAC_FAMILY_2"/>
    <property type="match status" value="1"/>
</dbReference>